<gene>
    <name evidence="2" type="ORF">A6X21_20385</name>
</gene>
<keyword evidence="3" id="KW-1185">Reference proteome</keyword>
<dbReference type="Proteomes" id="UP000094828">
    <property type="component" value="Unassembled WGS sequence"/>
</dbReference>
<dbReference type="Gene3D" id="3.30.40.10">
    <property type="entry name" value="Zinc/RING finger domain, C3HC4 (zinc finger)"/>
    <property type="match status" value="1"/>
</dbReference>
<feature type="compositionally biased region" description="Basic residues" evidence="1">
    <location>
        <begin position="159"/>
        <end position="173"/>
    </location>
</feature>
<reference evidence="2 3" key="1">
    <citation type="submission" date="2016-05" db="EMBL/GenBank/DDBJ databases">
        <title>Genomic and physiological characterization of Planctopirus sp. isolated from fresh water lake.</title>
        <authorList>
            <person name="Subhash Y."/>
            <person name="Ramana C."/>
        </authorList>
    </citation>
    <scope>NUCLEOTIDE SEQUENCE [LARGE SCALE GENOMIC DNA]</scope>
    <source>
        <strain evidence="2 3">JC280</strain>
    </source>
</reference>
<name>A0A1C3EHJ6_9PLAN</name>
<sequence length="173" mass="19680">MPAWPGGPCPQCGEDVPPRIIRCRSCRCLLNPELQPEAILTPEFVPLPIIETVVELNFEGYYIDCPGCQKELRIHRKYQGQIVSCKHCQSNFCFDLTNPALRNHSVYSDCPHCQKSLKFAPKYLGLKVACRHCDGRLMLLPSESEKESATDSEPLTRSPGHHMPHKHQWQATR</sequence>
<accession>A0A1C3EHJ6</accession>
<dbReference type="EMBL" id="LYDR01000063">
    <property type="protein sequence ID" value="ODA32707.1"/>
    <property type="molecule type" value="Genomic_DNA"/>
</dbReference>
<organism evidence="2 3">
    <name type="scientific">Planctopirus hydrillae</name>
    <dbReference type="NCBI Taxonomy" id="1841610"/>
    <lineage>
        <taxon>Bacteria</taxon>
        <taxon>Pseudomonadati</taxon>
        <taxon>Planctomycetota</taxon>
        <taxon>Planctomycetia</taxon>
        <taxon>Planctomycetales</taxon>
        <taxon>Planctomycetaceae</taxon>
        <taxon>Planctopirus</taxon>
    </lineage>
</organism>
<dbReference type="AlphaFoldDB" id="A0A1C3EHJ6"/>
<evidence type="ECO:0000313" key="3">
    <source>
        <dbReference type="Proteomes" id="UP000094828"/>
    </source>
</evidence>
<feature type="region of interest" description="Disordered" evidence="1">
    <location>
        <begin position="144"/>
        <end position="173"/>
    </location>
</feature>
<protein>
    <submittedName>
        <fullName evidence="2">Uncharacterized protein</fullName>
    </submittedName>
</protein>
<evidence type="ECO:0000313" key="2">
    <source>
        <dbReference type="EMBL" id="ODA32707.1"/>
    </source>
</evidence>
<proteinExistence type="predicted"/>
<comment type="caution">
    <text evidence="2">The sequence shown here is derived from an EMBL/GenBank/DDBJ whole genome shotgun (WGS) entry which is preliminary data.</text>
</comment>
<evidence type="ECO:0000256" key="1">
    <source>
        <dbReference type="SAM" id="MobiDB-lite"/>
    </source>
</evidence>
<dbReference type="InterPro" id="IPR013083">
    <property type="entry name" value="Znf_RING/FYVE/PHD"/>
</dbReference>
<dbReference type="OrthoDB" id="290564at2"/>